<feature type="compositionally biased region" description="Basic and acidic residues" evidence="1">
    <location>
        <begin position="265"/>
        <end position="276"/>
    </location>
</feature>
<feature type="non-terminal residue" evidence="4">
    <location>
        <position position="1"/>
    </location>
</feature>
<dbReference type="PANTHER" id="PTHR21224:SF1">
    <property type="entry name" value="INTEGRATOR COMPLEX SUBUNIT 1"/>
    <property type="match status" value="1"/>
</dbReference>
<feature type="region of interest" description="Disordered" evidence="1">
    <location>
        <begin position="265"/>
        <end position="284"/>
    </location>
</feature>
<feature type="domain" description="Integrator complex subunit 1 INTS2-binding" evidence="3">
    <location>
        <begin position="855"/>
        <end position="964"/>
    </location>
</feature>
<feature type="region of interest" description="Disordered" evidence="1">
    <location>
        <begin position="1127"/>
        <end position="1153"/>
    </location>
</feature>
<accession>A0A7T8KHY3</accession>
<dbReference type="SUPFAM" id="SSF48371">
    <property type="entry name" value="ARM repeat"/>
    <property type="match status" value="1"/>
</dbReference>
<feature type="region of interest" description="Disordered" evidence="1">
    <location>
        <begin position="1"/>
        <end position="22"/>
    </location>
</feature>
<reference evidence="5" key="1">
    <citation type="submission" date="2021-01" db="EMBL/GenBank/DDBJ databases">
        <title>Caligus Genome Assembly.</title>
        <authorList>
            <person name="Gallardo-Escarate C."/>
        </authorList>
    </citation>
    <scope>NUCLEOTIDE SEQUENCE [LARGE SCALE GENOMIC DNA]</scope>
</reference>
<dbReference type="EMBL" id="CP045890">
    <property type="protein sequence ID" value="QQP56262.1"/>
    <property type="molecule type" value="Genomic_DNA"/>
</dbReference>
<evidence type="ECO:0000313" key="5">
    <source>
        <dbReference type="Proteomes" id="UP000595437"/>
    </source>
</evidence>
<sequence>GLVGSSAPNVVSKKAKFSSSAPRVEEWESLALDLDESSLERFVELVSSSSEKAIPYLCGSVKLLRSQRAKPDQVLYLSLLCLSKSGLPHFHSEAVTRAFASLLKRDPKESFKSKGNPLVPILAANVLMAAYASEKHWPELFVRVYMEDALWERVWVDQADCKCFVDNILTAFGTKARERNCPSPLIASGSATPTPTDEDSLQGSEGAFPGPMEEDSGGEVLKRYERTGELIEQIVMEVVREQLNRRSQGENVTKNFLRSLSRHAQDRGLDDEHPPEDIPSGAGAASLCGKQLQQPLPKDVEVIGHFNKLRFKSKTNVNLFLAAVKELCGAHPENLPTLVKHTLFNELSNCRNMMNMSMLAVMFSVDGDRSAASLASVFTELLLQKDCYLRALRSLLREIVRALKNDINLLTFCHYLMNECPTEALLKDFEFKDRMFKSITDLVTVAMFLGISSHVRESLTQYLKGEKKDLSPYRAYLTQVAKIQHEALVWLHDRVPKVFKPEGMASYSACLHKVLFMLNLVSMEEYIRIDGWPAENDRSLFFKAAGEVPITQESLILLFYIGMSKNLPINGLDTIHLAEELIKRAGGLQPLKSEDFPILYIDKPAEIIKCLFQLATYNYPESITLPSDYKPPILAISTAYWKAWMILLALESYPTLRAFMEMTITNQFMFPPPTIAIGEVAEELKAKEFQIHQLERHSILELENHLAKPNVISESNSLLLPQLITMDPHGDLRKPPEQVLDQLKKLNSLYKIGHLLCRSRKPDFLLDILQRQGSNQAMPWLADLVESSEGSFNVLPVQCLCEFLLNSSSSFIEAESVRVSETEAGMTKRRKQKRLLLHLQNLLQNPNSDLGTCLETLDYFLRRLSSPQTSARIQALTGLRLVLTPIVNGHYTESESTPMEEEEPPFFHESGNDWLLKRLPELPTFRKFYPHITQQLRNACQVENDPDTVSLYIQFLAKIHESHRLYRQREEPGPQWSDNQQELFTVYWPNGACATLSFFVIHAQIILLTYGPSELPEFTQMIRLWHNPELPRAFNVQLSEETVLIPDWLKLKMIRSNIDCLVDSALKGLNPGQLVLFIQSFGIPVRSMTKLLRALDEAVSSDVEAVNESVMDKTYMGQLVAVQHQRGAQENYTQRTEVKAEEDSQEMEESEPPYEVLRLSSRNHFEESLSRLMRVALSNKEKILSSWKLWLN</sequence>
<evidence type="ECO:0000313" key="4">
    <source>
        <dbReference type="EMBL" id="QQP56262.1"/>
    </source>
</evidence>
<keyword evidence="5" id="KW-1185">Reference proteome</keyword>
<evidence type="ECO:0000256" key="1">
    <source>
        <dbReference type="SAM" id="MobiDB-lite"/>
    </source>
</evidence>
<organism evidence="4 5">
    <name type="scientific">Caligus rogercresseyi</name>
    <name type="common">Sea louse</name>
    <dbReference type="NCBI Taxonomy" id="217165"/>
    <lineage>
        <taxon>Eukaryota</taxon>
        <taxon>Metazoa</taxon>
        <taxon>Ecdysozoa</taxon>
        <taxon>Arthropoda</taxon>
        <taxon>Crustacea</taxon>
        <taxon>Multicrustacea</taxon>
        <taxon>Hexanauplia</taxon>
        <taxon>Copepoda</taxon>
        <taxon>Siphonostomatoida</taxon>
        <taxon>Caligidae</taxon>
        <taxon>Caligus</taxon>
    </lineage>
</organism>
<dbReference type="GO" id="GO:0034474">
    <property type="term" value="P:U2 snRNA 3'-end processing"/>
    <property type="evidence" value="ECO:0007669"/>
    <property type="project" value="InterPro"/>
</dbReference>
<dbReference type="InterPro" id="IPR016024">
    <property type="entry name" value="ARM-type_fold"/>
</dbReference>
<evidence type="ECO:0008006" key="6">
    <source>
        <dbReference type="Google" id="ProtNLM"/>
    </source>
</evidence>
<evidence type="ECO:0000259" key="3">
    <source>
        <dbReference type="Pfam" id="PF22929"/>
    </source>
</evidence>
<protein>
    <recommendedName>
        <fullName evidence="6">Integrator complex subunit 1</fullName>
    </recommendedName>
</protein>
<feature type="compositionally biased region" description="Acidic residues" evidence="1">
    <location>
        <begin position="1143"/>
        <end position="1152"/>
    </location>
</feature>
<feature type="domain" description="Integrator complex subunit 1 INTS2-binding" evidence="3">
    <location>
        <begin position="970"/>
        <end position="1129"/>
    </location>
</feature>
<evidence type="ECO:0000259" key="2">
    <source>
        <dbReference type="Pfam" id="PF12432"/>
    </source>
</evidence>
<name>A0A7T8KHY3_CALRO</name>
<dbReference type="InterPro" id="IPR053966">
    <property type="entry name" value="INTS1_INTS2-bd"/>
</dbReference>
<feature type="domain" description="Integrator complex subunit 1 RPB2-binding" evidence="2">
    <location>
        <begin position="292"/>
        <end position="375"/>
    </location>
</feature>
<dbReference type="Proteomes" id="UP000595437">
    <property type="component" value="Chromosome 1"/>
</dbReference>
<dbReference type="InterPro" id="IPR022145">
    <property type="entry name" value="INTS1_RPB2-bd"/>
</dbReference>
<dbReference type="OrthoDB" id="19938at2759"/>
<dbReference type="AlphaFoldDB" id="A0A7T8KHY3"/>
<dbReference type="Pfam" id="PF22929">
    <property type="entry name" value="INTS1_INTS2-bd"/>
    <property type="match status" value="2"/>
</dbReference>
<dbReference type="InterPro" id="IPR038902">
    <property type="entry name" value="INTS1"/>
</dbReference>
<dbReference type="PANTHER" id="PTHR21224">
    <property type="entry name" value="INTEGRATOR COMPLEX SUBUNIT 1"/>
    <property type="match status" value="1"/>
</dbReference>
<dbReference type="Pfam" id="PF12432">
    <property type="entry name" value="INTS1_RP2B-bd"/>
    <property type="match status" value="1"/>
</dbReference>
<dbReference type="GO" id="GO:0032039">
    <property type="term" value="C:integrator complex"/>
    <property type="evidence" value="ECO:0007669"/>
    <property type="project" value="InterPro"/>
</dbReference>
<gene>
    <name evidence="4" type="ORF">FKW44_000862</name>
</gene>
<proteinExistence type="predicted"/>
<feature type="region of interest" description="Disordered" evidence="1">
    <location>
        <begin position="182"/>
        <end position="218"/>
    </location>
</feature>